<evidence type="ECO:0000256" key="10">
    <source>
        <dbReference type="ARBA" id="ARBA00048679"/>
    </source>
</evidence>
<evidence type="ECO:0000256" key="8">
    <source>
        <dbReference type="ARBA" id="ARBA00022840"/>
    </source>
</evidence>
<evidence type="ECO:0000256" key="4">
    <source>
        <dbReference type="ARBA" id="ARBA00022679"/>
    </source>
</evidence>
<keyword evidence="3" id="KW-0723">Serine/threonine-protein kinase</keyword>
<evidence type="ECO:0000259" key="12">
    <source>
        <dbReference type="PROSITE" id="PS50011"/>
    </source>
</evidence>
<accession>A0A087RV93</accession>
<dbReference type="EC" id="2.7.11.1" evidence="2"/>
<dbReference type="PROSITE" id="PS50011">
    <property type="entry name" value="PROTEIN_KINASE_DOM"/>
    <property type="match status" value="1"/>
</dbReference>
<dbReference type="GO" id="GO:0008033">
    <property type="term" value="P:tRNA processing"/>
    <property type="evidence" value="ECO:0007669"/>
    <property type="project" value="UniProtKB-KW"/>
</dbReference>
<evidence type="ECO:0000313" key="14">
    <source>
        <dbReference type="Proteomes" id="UP000029387"/>
    </source>
</evidence>
<dbReference type="PROSITE" id="PS00109">
    <property type="entry name" value="PROTEIN_KINASE_TYR"/>
    <property type="match status" value="1"/>
</dbReference>
<dbReference type="GO" id="GO:0004674">
    <property type="term" value="F:protein serine/threonine kinase activity"/>
    <property type="evidence" value="ECO:0007669"/>
    <property type="project" value="UniProtKB-KW"/>
</dbReference>
<dbReference type="FunFam" id="3.30.200.20:FF:000201">
    <property type="entry name" value="TP53-regulating kinase isoform X1"/>
    <property type="match status" value="1"/>
</dbReference>
<reference evidence="13 14" key="1">
    <citation type="submission" date="2014-06" db="EMBL/GenBank/DDBJ databases">
        <authorList>
            <person name="Ngugi D.K."/>
            <person name="Blom J."/>
            <person name="Alam I."/>
            <person name="Rashid M."/>
            <person name="Baalawi W."/>
            <person name="Zhang G."/>
            <person name="Hikmawan T."/>
            <person name="Guan Y."/>
            <person name="Antunes A."/>
            <person name="Siam R."/>
            <person name="El-Dorry H."/>
            <person name="Bajic V."/>
            <person name="Stingl U."/>
        </authorList>
    </citation>
    <scope>NUCLEOTIDE SEQUENCE [LARGE SCALE GENOMIC DNA]</scope>
    <source>
        <strain evidence="13">SCGC AAA799-P11</strain>
    </source>
</reference>
<evidence type="ECO:0000256" key="5">
    <source>
        <dbReference type="ARBA" id="ARBA00022694"/>
    </source>
</evidence>
<dbReference type="InterPro" id="IPR022495">
    <property type="entry name" value="Bud32"/>
</dbReference>
<dbReference type="EMBL" id="JOSZ01000034">
    <property type="protein sequence ID" value="KFM17397.1"/>
    <property type="molecule type" value="Genomic_DNA"/>
</dbReference>
<comment type="similarity">
    <text evidence="1">Belongs to the protein kinase superfamily. BUD32 family.</text>
</comment>
<dbReference type="InterPro" id="IPR008266">
    <property type="entry name" value="Tyr_kinase_AS"/>
</dbReference>
<comment type="subunit">
    <text evidence="11">Component of the KEOPS complex that consists of Kae1, Bud32, Cgi121 and Pcc1; the whole complex dimerizes.</text>
</comment>
<keyword evidence="7 13" id="KW-0418">Kinase</keyword>
<evidence type="ECO:0000256" key="1">
    <source>
        <dbReference type="ARBA" id="ARBA00010630"/>
    </source>
</evidence>
<dbReference type="AlphaFoldDB" id="A0A087RV93"/>
<dbReference type="GO" id="GO:0005524">
    <property type="term" value="F:ATP binding"/>
    <property type="evidence" value="ECO:0007669"/>
    <property type="project" value="UniProtKB-KW"/>
</dbReference>
<dbReference type="Pfam" id="PF00069">
    <property type="entry name" value="Pkinase"/>
    <property type="match status" value="1"/>
</dbReference>
<keyword evidence="8" id="KW-0067">ATP-binding</keyword>
<keyword evidence="5" id="KW-0819">tRNA processing</keyword>
<dbReference type="PANTHER" id="PTHR12209:SF0">
    <property type="entry name" value="EKC_KEOPS COMPLEX SUBUNIT TP53RK"/>
    <property type="match status" value="1"/>
</dbReference>
<dbReference type="PATRIC" id="fig|1502295.3.peg.1292"/>
<dbReference type="Proteomes" id="UP000029387">
    <property type="component" value="Unassembled WGS sequence"/>
</dbReference>
<keyword evidence="6" id="KW-0547">Nucleotide-binding</keyword>
<dbReference type="Gene3D" id="3.30.200.20">
    <property type="entry name" value="Phosphorylase Kinase, domain 1"/>
    <property type="match status" value="1"/>
</dbReference>
<dbReference type="InterPro" id="IPR011009">
    <property type="entry name" value="Kinase-like_dom_sf"/>
</dbReference>
<comment type="catalytic activity">
    <reaction evidence="10">
        <text>L-seryl-[protein] + ATP = O-phospho-L-seryl-[protein] + ADP + H(+)</text>
        <dbReference type="Rhea" id="RHEA:17989"/>
        <dbReference type="Rhea" id="RHEA-COMP:9863"/>
        <dbReference type="Rhea" id="RHEA-COMP:11604"/>
        <dbReference type="ChEBI" id="CHEBI:15378"/>
        <dbReference type="ChEBI" id="CHEBI:29999"/>
        <dbReference type="ChEBI" id="CHEBI:30616"/>
        <dbReference type="ChEBI" id="CHEBI:83421"/>
        <dbReference type="ChEBI" id="CHEBI:456216"/>
        <dbReference type="EC" id="2.7.11.1"/>
    </reaction>
</comment>
<evidence type="ECO:0000256" key="9">
    <source>
        <dbReference type="ARBA" id="ARBA00047899"/>
    </source>
</evidence>
<dbReference type="FunFam" id="1.10.510.10:FF:000951">
    <property type="entry name" value="EKC/KEOPS complex subunit BUD32"/>
    <property type="match status" value="1"/>
</dbReference>
<dbReference type="GO" id="GO:0000408">
    <property type="term" value="C:EKC/KEOPS complex"/>
    <property type="evidence" value="ECO:0007669"/>
    <property type="project" value="UniProtKB-ARBA"/>
</dbReference>
<evidence type="ECO:0000256" key="3">
    <source>
        <dbReference type="ARBA" id="ARBA00022527"/>
    </source>
</evidence>
<evidence type="ECO:0000256" key="6">
    <source>
        <dbReference type="ARBA" id="ARBA00022741"/>
    </source>
</evidence>
<evidence type="ECO:0000256" key="7">
    <source>
        <dbReference type="ARBA" id="ARBA00022777"/>
    </source>
</evidence>
<name>A0A087RV93_9ARCH</name>
<gene>
    <name evidence="13" type="ORF">AAA799P11_01355</name>
</gene>
<organism evidence="13 14">
    <name type="scientific">Marine Group I thaumarchaeote SCGC AAA799-P11</name>
    <dbReference type="NCBI Taxonomy" id="1502295"/>
    <lineage>
        <taxon>Archaea</taxon>
        <taxon>Nitrososphaerota</taxon>
        <taxon>Marine Group I</taxon>
    </lineage>
</organism>
<proteinExistence type="inferred from homology"/>
<dbReference type="GO" id="GO:0005829">
    <property type="term" value="C:cytosol"/>
    <property type="evidence" value="ECO:0007669"/>
    <property type="project" value="TreeGrafter"/>
</dbReference>
<dbReference type="InterPro" id="IPR000719">
    <property type="entry name" value="Prot_kinase_dom"/>
</dbReference>
<dbReference type="SUPFAM" id="SSF56112">
    <property type="entry name" value="Protein kinase-like (PK-like)"/>
    <property type="match status" value="1"/>
</dbReference>
<keyword evidence="14" id="KW-1185">Reference proteome</keyword>
<evidence type="ECO:0000256" key="2">
    <source>
        <dbReference type="ARBA" id="ARBA00012513"/>
    </source>
</evidence>
<sequence length="206" mass="23328">MKLIKKGAEADIYQTTWQNSNAILKIRKTKNYRNSLLDSKIRKQRTIKESQIISQVKSFGIPAPLVYFVNLKNTSIIMQEIPGKPVHDLSESKIIQLSKSIGKLVGMLHKNGIMHGDLTTSNFIFFKNNVYVIDFGLSQNTIKPEDHAVDLRLIKEILNSAHAKIMIPAWKNFLLGYKSVVGNANYVKITKLVSDIESRGRYAQVV</sequence>
<dbReference type="Gene3D" id="1.10.510.10">
    <property type="entry name" value="Transferase(Phosphotransferase) domain 1"/>
    <property type="match status" value="1"/>
</dbReference>
<dbReference type="GO" id="GO:0106310">
    <property type="term" value="F:protein serine kinase activity"/>
    <property type="evidence" value="ECO:0007669"/>
    <property type="project" value="RHEA"/>
</dbReference>
<dbReference type="PANTHER" id="PTHR12209">
    <property type="entry name" value="NON-SPECIFIC SERINE/THREONINE PROTEIN KINASE"/>
    <property type="match status" value="1"/>
</dbReference>
<evidence type="ECO:0000313" key="13">
    <source>
        <dbReference type="EMBL" id="KFM17397.1"/>
    </source>
</evidence>
<protein>
    <recommendedName>
        <fullName evidence="2">non-specific serine/threonine protein kinase</fullName>
        <ecNumber evidence="2">2.7.11.1</ecNumber>
    </recommendedName>
</protein>
<feature type="domain" description="Protein kinase" evidence="12">
    <location>
        <begin position="1"/>
        <end position="206"/>
    </location>
</feature>
<comment type="catalytic activity">
    <reaction evidence="9">
        <text>L-threonyl-[protein] + ATP = O-phospho-L-threonyl-[protein] + ADP + H(+)</text>
        <dbReference type="Rhea" id="RHEA:46608"/>
        <dbReference type="Rhea" id="RHEA-COMP:11060"/>
        <dbReference type="Rhea" id="RHEA-COMP:11605"/>
        <dbReference type="ChEBI" id="CHEBI:15378"/>
        <dbReference type="ChEBI" id="CHEBI:30013"/>
        <dbReference type="ChEBI" id="CHEBI:30616"/>
        <dbReference type="ChEBI" id="CHEBI:61977"/>
        <dbReference type="ChEBI" id="CHEBI:456216"/>
        <dbReference type="EC" id="2.7.11.1"/>
    </reaction>
</comment>
<evidence type="ECO:0000256" key="11">
    <source>
        <dbReference type="ARBA" id="ARBA00065170"/>
    </source>
</evidence>
<keyword evidence="4 13" id="KW-0808">Transferase</keyword>
<dbReference type="NCBIfam" id="TIGR03724">
    <property type="entry name" value="arch_bud32"/>
    <property type="match status" value="1"/>
</dbReference>
<comment type="caution">
    <text evidence="13">The sequence shown here is derived from an EMBL/GenBank/DDBJ whole genome shotgun (WGS) entry which is preliminary data.</text>
</comment>